<reference evidence="8 9" key="1">
    <citation type="submission" date="2023-07" db="EMBL/GenBank/DDBJ databases">
        <title>Bacillus lucianemedeirus sp. nov, a new species isolated from an immunobiological production facility.</title>
        <authorList>
            <person name="Costa L.V."/>
            <person name="Miranda R.V.S.L."/>
            <person name="Brandao M.L.L."/>
            <person name="Reis C.M.F."/>
            <person name="Frazao A.M."/>
            <person name="Cruz F.V."/>
            <person name="Baio P.V.P."/>
            <person name="Veras J.F.C."/>
            <person name="Ramos J.N."/>
            <person name="Vieira V."/>
        </authorList>
    </citation>
    <scope>NUCLEOTIDE SEQUENCE [LARGE SCALE GENOMIC DNA]</scope>
    <source>
        <strain evidence="8 9">B190/17</strain>
    </source>
</reference>
<feature type="transmembrane region" description="Helical" evidence="6">
    <location>
        <begin position="378"/>
        <end position="399"/>
    </location>
</feature>
<dbReference type="Gene3D" id="1.20.1250.20">
    <property type="entry name" value="MFS general substrate transporter like domains"/>
    <property type="match status" value="2"/>
</dbReference>
<name>A0ABW8ICI4_9BACI</name>
<evidence type="ECO:0000256" key="2">
    <source>
        <dbReference type="ARBA" id="ARBA00022448"/>
    </source>
</evidence>
<dbReference type="RefSeq" id="WP_404317692.1">
    <property type="nucleotide sequence ID" value="NZ_JAUIYO010000010.1"/>
</dbReference>
<organism evidence="8 9">
    <name type="scientific">Bacillus lumedeiriae</name>
    <dbReference type="NCBI Taxonomy" id="3058829"/>
    <lineage>
        <taxon>Bacteria</taxon>
        <taxon>Bacillati</taxon>
        <taxon>Bacillota</taxon>
        <taxon>Bacilli</taxon>
        <taxon>Bacillales</taxon>
        <taxon>Bacillaceae</taxon>
        <taxon>Bacillus</taxon>
    </lineage>
</organism>
<evidence type="ECO:0000256" key="4">
    <source>
        <dbReference type="ARBA" id="ARBA00022989"/>
    </source>
</evidence>
<feature type="transmembrane region" description="Helical" evidence="6">
    <location>
        <begin position="250"/>
        <end position="273"/>
    </location>
</feature>
<comment type="caution">
    <text evidence="8">The sequence shown here is derived from an EMBL/GenBank/DDBJ whole genome shotgun (WGS) entry which is preliminary data.</text>
</comment>
<dbReference type="InterPro" id="IPR020846">
    <property type="entry name" value="MFS_dom"/>
</dbReference>
<keyword evidence="4 6" id="KW-1133">Transmembrane helix</keyword>
<gene>
    <name evidence="8" type="ORF">QYG89_12115</name>
</gene>
<accession>A0ABW8ICI4</accession>
<evidence type="ECO:0000259" key="7">
    <source>
        <dbReference type="PROSITE" id="PS50850"/>
    </source>
</evidence>
<feature type="transmembrane region" description="Helical" evidence="6">
    <location>
        <begin position="311"/>
        <end position="330"/>
    </location>
</feature>
<keyword evidence="5 6" id="KW-0472">Membrane</keyword>
<feature type="transmembrane region" description="Helical" evidence="6">
    <location>
        <begin position="158"/>
        <end position="177"/>
    </location>
</feature>
<keyword evidence="2" id="KW-0813">Transport</keyword>
<evidence type="ECO:0000256" key="1">
    <source>
        <dbReference type="ARBA" id="ARBA00004651"/>
    </source>
</evidence>
<evidence type="ECO:0000256" key="5">
    <source>
        <dbReference type="ARBA" id="ARBA00023136"/>
    </source>
</evidence>
<feature type="transmembrane region" description="Helical" evidence="6">
    <location>
        <begin position="342"/>
        <end position="366"/>
    </location>
</feature>
<protein>
    <submittedName>
        <fullName evidence="8">MFS transporter</fullName>
    </submittedName>
</protein>
<feature type="transmembrane region" description="Helical" evidence="6">
    <location>
        <begin position="285"/>
        <end position="305"/>
    </location>
</feature>
<evidence type="ECO:0000256" key="3">
    <source>
        <dbReference type="ARBA" id="ARBA00022692"/>
    </source>
</evidence>
<keyword evidence="9" id="KW-1185">Reference proteome</keyword>
<feature type="domain" description="Major facilitator superfamily (MFS) profile" evidence="7">
    <location>
        <begin position="5"/>
        <end position="405"/>
    </location>
</feature>
<dbReference type="EMBL" id="JAUIYO010000010">
    <property type="protein sequence ID" value="MFK2826399.1"/>
    <property type="molecule type" value="Genomic_DNA"/>
</dbReference>
<feature type="transmembrane region" description="Helical" evidence="6">
    <location>
        <begin position="206"/>
        <end position="230"/>
    </location>
</feature>
<dbReference type="InterPro" id="IPR050382">
    <property type="entry name" value="MFS_Na/Anion_cotransporter"/>
</dbReference>
<dbReference type="Proteomes" id="UP001619911">
    <property type="component" value="Unassembled WGS sequence"/>
</dbReference>
<dbReference type="PROSITE" id="PS50850">
    <property type="entry name" value="MFS"/>
    <property type="match status" value="1"/>
</dbReference>
<dbReference type="PANTHER" id="PTHR11662">
    <property type="entry name" value="SOLUTE CARRIER FAMILY 17"/>
    <property type="match status" value="1"/>
</dbReference>
<dbReference type="InterPro" id="IPR011701">
    <property type="entry name" value="MFS"/>
</dbReference>
<sequence length="417" mass="45716">MRWVIVVFLFFMYIINYSDKAILGYAAVPIMEDLNLTYAQFGMVGSSFYWLFSIAGIIGAALSDKIGTKKMLTIMAIAWTVSQLGAFVIYSLPLLVFSRIFLGAFEGPFLATAVNHISKWFPPERRAFATSLVTCGSMGAKLMAPLLVLIIHSYSWRIGFGFLGALSLTWCILWMIFGRERPKNQVISDEPKEKMPKVTWAEISKVLLSANFILTTLAFFSAFWVLSWVFVWMPTYLTKIIQLSPMQMGYIVAGIGVFTSVGSVAVAALSDYVLKKTKSHRKSRVFVIGIALILGSIAFFSTTFVKSTAGAVIVLGLGLMLVNTVFSIAPQIANQLLPERKGLASGMLVGLANLAGIIAPVVTGFVVQLAGDNTQLGFNYSVILAASIVLIFSVIFLIFTNPDKQSQQVTQHLKMNA</sequence>
<evidence type="ECO:0000256" key="6">
    <source>
        <dbReference type="SAM" id="Phobius"/>
    </source>
</evidence>
<comment type="subcellular location">
    <subcellularLocation>
        <location evidence="1">Cell membrane</location>
        <topology evidence="1">Multi-pass membrane protein</topology>
    </subcellularLocation>
</comment>
<feature type="transmembrane region" description="Helical" evidence="6">
    <location>
        <begin position="127"/>
        <end position="152"/>
    </location>
</feature>
<dbReference type="SUPFAM" id="SSF103473">
    <property type="entry name" value="MFS general substrate transporter"/>
    <property type="match status" value="1"/>
</dbReference>
<dbReference type="Pfam" id="PF07690">
    <property type="entry name" value="MFS_1"/>
    <property type="match status" value="1"/>
</dbReference>
<evidence type="ECO:0000313" key="9">
    <source>
        <dbReference type="Proteomes" id="UP001619911"/>
    </source>
</evidence>
<feature type="transmembrane region" description="Helical" evidence="6">
    <location>
        <begin position="72"/>
        <end position="90"/>
    </location>
</feature>
<keyword evidence="3 6" id="KW-0812">Transmembrane</keyword>
<evidence type="ECO:0000313" key="8">
    <source>
        <dbReference type="EMBL" id="MFK2826399.1"/>
    </source>
</evidence>
<dbReference type="InterPro" id="IPR036259">
    <property type="entry name" value="MFS_trans_sf"/>
</dbReference>
<dbReference type="PANTHER" id="PTHR11662:SF450">
    <property type="entry name" value="BLR1003 PROTEIN"/>
    <property type="match status" value="1"/>
</dbReference>
<feature type="transmembrane region" description="Helical" evidence="6">
    <location>
        <begin position="96"/>
        <end position="115"/>
    </location>
</feature>
<feature type="transmembrane region" description="Helical" evidence="6">
    <location>
        <begin position="36"/>
        <end position="60"/>
    </location>
</feature>
<proteinExistence type="predicted"/>